<evidence type="ECO:0000313" key="18">
    <source>
        <dbReference type="EMBL" id="KAF0739760.1"/>
    </source>
</evidence>
<dbReference type="CDD" id="cd01795">
    <property type="entry name" value="Ubl_USP48"/>
    <property type="match status" value="1"/>
</dbReference>
<dbReference type="GO" id="GO:0004197">
    <property type="term" value="F:cysteine-type endopeptidase activity"/>
    <property type="evidence" value="ECO:0007669"/>
    <property type="project" value="InterPro"/>
</dbReference>
<evidence type="ECO:0000256" key="5">
    <source>
        <dbReference type="ARBA" id="ARBA00022670"/>
    </source>
</evidence>
<keyword evidence="8" id="KW-0833">Ubl conjugation pathway</keyword>
<evidence type="ECO:0000256" key="4">
    <source>
        <dbReference type="ARBA" id="ARBA00012759"/>
    </source>
</evidence>
<dbReference type="SUPFAM" id="SSF54236">
    <property type="entry name" value="Ubiquitin-like"/>
    <property type="match status" value="1"/>
</dbReference>
<dbReference type="InterPro" id="IPR001394">
    <property type="entry name" value="Peptidase_C19_UCH"/>
</dbReference>
<dbReference type="PANTHER" id="PTHR24006:SF722">
    <property type="entry name" value="UBIQUITIN CARBOXYL-TERMINAL HYDROLASE 48"/>
    <property type="match status" value="1"/>
</dbReference>
<dbReference type="Pfam" id="PF06337">
    <property type="entry name" value="DUSP"/>
    <property type="match status" value="1"/>
</dbReference>
<gene>
    <name evidence="18" type="ORF">Ae201684_004651</name>
</gene>
<evidence type="ECO:0000256" key="9">
    <source>
        <dbReference type="ARBA" id="ARBA00022801"/>
    </source>
</evidence>
<evidence type="ECO:0000256" key="6">
    <source>
        <dbReference type="ARBA" id="ARBA00022723"/>
    </source>
</evidence>
<dbReference type="PANTHER" id="PTHR24006">
    <property type="entry name" value="UBIQUITIN CARBOXYL-TERMINAL HYDROLASE"/>
    <property type="match status" value="1"/>
</dbReference>
<evidence type="ECO:0000256" key="8">
    <source>
        <dbReference type="ARBA" id="ARBA00022786"/>
    </source>
</evidence>
<dbReference type="InterPro" id="IPR001876">
    <property type="entry name" value="Znf_RanBP2"/>
</dbReference>
<dbReference type="EMBL" id="VJMJ01000062">
    <property type="protein sequence ID" value="KAF0739760.1"/>
    <property type="molecule type" value="Genomic_DNA"/>
</dbReference>
<feature type="domain" description="USP" evidence="17">
    <location>
        <begin position="116"/>
        <end position="416"/>
    </location>
</feature>
<reference evidence="18 19" key="1">
    <citation type="submission" date="2019-07" db="EMBL/GenBank/DDBJ databases">
        <title>Genomics analysis of Aphanomyces spp. identifies a new class of oomycete effector associated with host adaptation.</title>
        <authorList>
            <person name="Gaulin E."/>
        </authorList>
    </citation>
    <scope>NUCLEOTIDE SEQUENCE [LARGE SCALE GENOMIC DNA]</scope>
    <source>
        <strain evidence="18 19">ATCC 201684</strain>
    </source>
</reference>
<dbReference type="InterPro" id="IPR036443">
    <property type="entry name" value="Znf_RanBP2_sf"/>
</dbReference>
<dbReference type="SUPFAM" id="SSF54001">
    <property type="entry name" value="Cysteine proteinases"/>
    <property type="match status" value="1"/>
</dbReference>
<keyword evidence="6" id="KW-0479">Metal-binding</keyword>
<dbReference type="VEuPathDB" id="FungiDB:AeMF1_000685"/>
<dbReference type="InterPro" id="IPR029071">
    <property type="entry name" value="Ubiquitin-like_domsf"/>
</dbReference>
<keyword evidence="10" id="KW-0788">Thiol protease</keyword>
<dbReference type="AlphaFoldDB" id="A0A6G0XHG2"/>
<dbReference type="Proteomes" id="UP000481153">
    <property type="component" value="Unassembled WGS sequence"/>
</dbReference>
<dbReference type="PROSITE" id="PS01358">
    <property type="entry name" value="ZF_RANBP2_1"/>
    <property type="match status" value="1"/>
</dbReference>
<keyword evidence="7 13" id="KW-0863">Zinc-finger</keyword>
<dbReference type="GO" id="GO:0005634">
    <property type="term" value="C:nucleus"/>
    <property type="evidence" value="ECO:0007669"/>
    <property type="project" value="UniProtKB-SubCell"/>
</dbReference>
<evidence type="ECO:0000256" key="3">
    <source>
        <dbReference type="ARBA" id="ARBA00009085"/>
    </source>
</evidence>
<dbReference type="PROSITE" id="PS50053">
    <property type="entry name" value="UBIQUITIN_2"/>
    <property type="match status" value="1"/>
</dbReference>
<evidence type="ECO:0000256" key="11">
    <source>
        <dbReference type="ARBA" id="ARBA00022833"/>
    </source>
</evidence>
<comment type="subcellular location">
    <subcellularLocation>
        <location evidence="2">Nucleus</location>
    </subcellularLocation>
</comment>
<keyword evidence="19" id="KW-1185">Reference proteome</keyword>
<dbReference type="InterPro" id="IPR038765">
    <property type="entry name" value="Papain-like_cys_pep_sf"/>
</dbReference>
<dbReference type="Gene3D" id="3.10.20.90">
    <property type="entry name" value="Phosphatidylinositol 3-kinase Catalytic Subunit, Chain A, domain 1"/>
    <property type="match status" value="1"/>
</dbReference>
<dbReference type="PROSITE" id="PS00973">
    <property type="entry name" value="USP_2"/>
    <property type="match status" value="1"/>
</dbReference>
<evidence type="ECO:0000256" key="13">
    <source>
        <dbReference type="PROSITE-ProRule" id="PRU00322"/>
    </source>
</evidence>
<feature type="compositionally biased region" description="Basic residues" evidence="14">
    <location>
        <begin position="879"/>
        <end position="890"/>
    </location>
</feature>
<feature type="domain" description="RanBP2-type" evidence="16">
    <location>
        <begin position="985"/>
        <end position="1016"/>
    </location>
</feature>
<evidence type="ECO:0000256" key="10">
    <source>
        <dbReference type="ARBA" id="ARBA00022807"/>
    </source>
</evidence>
<evidence type="ECO:0000256" key="7">
    <source>
        <dbReference type="ARBA" id="ARBA00022771"/>
    </source>
</evidence>
<keyword evidence="9" id="KW-0378">Hydrolase</keyword>
<proteinExistence type="inferred from homology"/>
<dbReference type="InterPro" id="IPR035927">
    <property type="entry name" value="DUSP-like_sf"/>
</dbReference>
<dbReference type="Pfam" id="PF00240">
    <property type="entry name" value="ubiquitin"/>
    <property type="match status" value="1"/>
</dbReference>
<dbReference type="GO" id="GO:0008270">
    <property type="term" value="F:zinc ion binding"/>
    <property type="evidence" value="ECO:0007669"/>
    <property type="project" value="UniProtKB-KW"/>
</dbReference>
<keyword evidence="5" id="KW-0645">Protease</keyword>
<dbReference type="Pfam" id="PF00443">
    <property type="entry name" value="UCH"/>
    <property type="match status" value="1"/>
</dbReference>
<feature type="region of interest" description="Disordered" evidence="14">
    <location>
        <begin position="1"/>
        <end position="66"/>
    </location>
</feature>
<evidence type="ECO:0000259" key="16">
    <source>
        <dbReference type="PROSITE" id="PS50199"/>
    </source>
</evidence>
<name>A0A6G0XHG2_9STRA</name>
<evidence type="ECO:0000256" key="12">
    <source>
        <dbReference type="ARBA" id="ARBA00023242"/>
    </source>
</evidence>
<dbReference type="Gene3D" id="3.90.70.10">
    <property type="entry name" value="Cysteine proteinases"/>
    <property type="match status" value="1"/>
</dbReference>
<evidence type="ECO:0000256" key="2">
    <source>
        <dbReference type="ARBA" id="ARBA00004123"/>
    </source>
</evidence>
<organism evidence="18 19">
    <name type="scientific">Aphanomyces euteiches</name>
    <dbReference type="NCBI Taxonomy" id="100861"/>
    <lineage>
        <taxon>Eukaryota</taxon>
        <taxon>Sar</taxon>
        <taxon>Stramenopiles</taxon>
        <taxon>Oomycota</taxon>
        <taxon>Saprolegniomycetes</taxon>
        <taxon>Saprolegniales</taxon>
        <taxon>Verrucalvaceae</taxon>
        <taxon>Aphanomyces</taxon>
    </lineage>
</organism>
<dbReference type="Gene3D" id="2.30.30.380">
    <property type="entry name" value="Zn-finger domain of Sec23/24"/>
    <property type="match status" value="1"/>
</dbReference>
<dbReference type="SUPFAM" id="SSF143791">
    <property type="entry name" value="DUSP-like"/>
    <property type="match status" value="1"/>
</dbReference>
<evidence type="ECO:0000256" key="1">
    <source>
        <dbReference type="ARBA" id="ARBA00000707"/>
    </source>
</evidence>
<feature type="compositionally biased region" description="Basic residues" evidence="14">
    <location>
        <begin position="52"/>
        <end position="61"/>
    </location>
</feature>
<sequence>MSSMKRKRSPKEPLATEDAETPDPYGVNMHACTLEEHHPASQVKKGSTATTKKQRMPRPRRNCQNNPNCLFGFGEYTDGIWKSNPSALSELGPDPSENTREIKVENNNQVIVNRPCGLRNLGATCYVNSMLQCLFMNLSFRRAVHEWGPKESQQVDGALLSQMHALQRLYAQMQLSAMSYVDPQEFATTLDLDNVVQQDAHEFTKLLLTHLQSIFIYSKHRSHWNHIDTNFRGSMQYVTTCSLCGAQSSRSSSYYEISLNIKGHSSLENSFQTYLAPELLEGDNRYFCEACQSKQIATRQIVVEEKTLPPTLMLHLMRFIYDLKTYTKKKVQDSIDIPLTLNMGKLLHGCKSQVEYRLVAVLNHRGTTASAGHYTANIFCPTSRDWFTFDDTSVEACDPKSFTSSKEAYMLIYTRDDDIGLRDDLPSPALVQEMEEANTKLQQDIVAYKAKTLELEELIAIRKVKCEFHFESPLAADAPYHWVDPAHLKAWILGTHLSTAAPEMNLGPYMCEHQRLDPNKCSTLKRVSTQLYRELCSSAPIVFTSDNYRCDVCVETSVKQSIETQSTTERLRQMLELLDSSEESFLISRKWVSSWKTCLQVALEMKQAEVKVQQAEEWMTSMSINQELQCPHGKLIPKKQKQYRFVSADLWEVLSKEYTVGAEFPKASTVECAACVDDASNQLQQKANLRQERDRLLSDWPVLRRLYQRQNDSVNWPRNEPVVLISMPWLEHWKAHIDNVDLDTPQAIQDVFRCEHDGKVVVPSHIIESLNDRRAKKHTEFKAAVVALDEWGALHEIYSGDPPLSVIVETTGIRWGRVYDSDRFVEQSDIRCSECERDEESHYQALSTDFHDQPVTILVLREEEAVPEGEMDELESPHKPQRRRSTRSGRKTNPQYEVYCSADDTVSLLKHRIYEKCDTSPNQQLLYFKGELLDNAVTLKRAGIKMHDTLYLKSLTDETAPDVLEIVTNEIEVGFQNSAISGHRRTSLSSWVCEACTFVNDTCRDACEICDAERPAHSVP</sequence>
<dbReference type="EC" id="3.4.19.12" evidence="4"/>
<evidence type="ECO:0000256" key="14">
    <source>
        <dbReference type="SAM" id="MobiDB-lite"/>
    </source>
</evidence>
<keyword evidence="11" id="KW-0862">Zinc</keyword>
<evidence type="ECO:0000259" key="17">
    <source>
        <dbReference type="PROSITE" id="PS50235"/>
    </source>
</evidence>
<dbReference type="InterPro" id="IPR000626">
    <property type="entry name" value="Ubiquitin-like_dom"/>
</dbReference>
<dbReference type="InterPro" id="IPR018200">
    <property type="entry name" value="USP_CS"/>
</dbReference>
<dbReference type="GO" id="GO:0005829">
    <property type="term" value="C:cytosol"/>
    <property type="evidence" value="ECO:0007669"/>
    <property type="project" value="TreeGrafter"/>
</dbReference>
<feature type="domain" description="Ubiquitin-like" evidence="15">
    <location>
        <begin position="896"/>
        <end position="952"/>
    </location>
</feature>
<accession>A0A6G0XHG2</accession>
<comment type="catalytic activity">
    <reaction evidence="1">
        <text>Thiol-dependent hydrolysis of ester, thioester, amide, peptide and isopeptide bonds formed by the C-terminal Gly of ubiquitin (a 76-residue protein attached to proteins as an intracellular targeting signal).</text>
        <dbReference type="EC" id="3.4.19.12"/>
    </reaction>
</comment>
<comment type="similarity">
    <text evidence="3">Belongs to the peptidase C19 family.</text>
</comment>
<dbReference type="PROSITE" id="PS50235">
    <property type="entry name" value="USP_3"/>
    <property type="match status" value="1"/>
</dbReference>
<comment type="caution">
    <text evidence="18">The sequence shown here is derived from an EMBL/GenBank/DDBJ whole genome shotgun (WGS) entry which is preliminary data.</text>
</comment>
<dbReference type="GO" id="GO:0006508">
    <property type="term" value="P:proteolysis"/>
    <property type="evidence" value="ECO:0007669"/>
    <property type="project" value="UniProtKB-KW"/>
</dbReference>
<dbReference type="InterPro" id="IPR044743">
    <property type="entry name" value="Ubl_USP48"/>
</dbReference>
<feature type="region of interest" description="Disordered" evidence="14">
    <location>
        <begin position="866"/>
        <end position="894"/>
    </location>
</feature>
<evidence type="ECO:0000259" key="15">
    <source>
        <dbReference type="PROSITE" id="PS50053"/>
    </source>
</evidence>
<dbReference type="InterPro" id="IPR006615">
    <property type="entry name" value="Pept_C19_DUSP"/>
</dbReference>
<evidence type="ECO:0000313" key="19">
    <source>
        <dbReference type="Proteomes" id="UP000481153"/>
    </source>
</evidence>
<dbReference type="GO" id="GO:0016579">
    <property type="term" value="P:protein deubiquitination"/>
    <property type="evidence" value="ECO:0007669"/>
    <property type="project" value="InterPro"/>
</dbReference>
<dbReference type="PROSITE" id="PS00972">
    <property type="entry name" value="USP_1"/>
    <property type="match status" value="1"/>
</dbReference>
<dbReference type="PROSITE" id="PS50199">
    <property type="entry name" value="ZF_RANBP2_2"/>
    <property type="match status" value="1"/>
</dbReference>
<dbReference type="InterPro" id="IPR050164">
    <property type="entry name" value="Peptidase_C19"/>
</dbReference>
<dbReference type="SUPFAM" id="SSF90209">
    <property type="entry name" value="Ran binding protein zinc finger-like"/>
    <property type="match status" value="1"/>
</dbReference>
<dbReference type="GO" id="GO:0004843">
    <property type="term" value="F:cysteine-type deubiquitinase activity"/>
    <property type="evidence" value="ECO:0007669"/>
    <property type="project" value="UniProtKB-EC"/>
</dbReference>
<dbReference type="InterPro" id="IPR028889">
    <property type="entry name" value="USP"/>
</dbReference>
<keyword evidence="12" id="KW-0539">Nucleus</keyword>
<protein>
    <recommendedName>
        <fullName evidence="4">ubiquitinyl hydrolase 1</fullName>
        <ecNumber evidence="4">3.4.19.12</ecNumber>
    </recommendedName>
</protein>